<dbReference type="OrthoDB" id="159675at2759"/>
<reference evidence="2 3" key="1">
    <citation type="submission" date="2014-06" db="EMBL/GenBank/DDBJ databases">
        <authorList>
            <person name="Swart Estienne"/>
        </authorList>
    </citation>
    <scope>NUCLEOTIDE SEQUENCE [LARGE SCALE GENOMIC DNA]</scope>
    <source>
        <strain evidence="2 3">130c</strain>
    </source>
</reference>
<feature type="region of interest" description="Disordered" evidence="1">
    <location>
        <begin position="510"/>
        <end position="534"/>
    </location>
</feature>
<evidence type="ECO:0000256" key="1">
    <source>
        <dbReference type="SAM" id="MobiDB-lite"/>
    </source>
</evidence>
<accession>A0A078ADK9</accession>
<name>A0A078ADK9_STYLE</name>
<dbReference type="EMBL" id="CCKQ01008454">
    <property type="protein sequence ID" value="CDW79911.1"/>
    <property type="molecule type" value="Genomic_DNA"/>
</dbReference>
<proteinExistence type="predicted"/>
<protein>
    <submittedName>
        <fullName evidence="2">Uncharacterized protein</fullName>
    </submittedName>
</protein>
<feature type="region of interest" description="Disordered" evidence="1">
    <location>
        <begin position="109"/>
        <end position="138"/>
    </location>
</feature>
<organism evidence="2 3">
    <name type="scientific">Stylonychia lemnae</name>
    <name type="common">Ciliate</name>
    <dbReference type="NCBI Taxonomy" id="5949"/>
    <lineage>
        <taxon>Eukaryota</taxon>
        <taxon>Sar</taxon>
        <taxon>Alveolata</taxon>
        <taxon>Ciliophora</taxon>
        <taxon>Intramacronucleata</taxon>
        <taxon>Spirotrichea</taxon>
        <taxon>Stichotrichia</taxon>
        <taxon>Sporadotrichida</taxon>
        <taxon>Oxytrichidae</taxon>
        <taxon>Stylonychinae</taxon>
        <taxon>Stylonychia</taxon>
    </lineage>
</organism>
<gene>
    <name evidence="2" type="primary">Contig4328.g4630</name>
    <name evidence="2" type="ORF">STYLEM_8903</name>
</gene>
<evidence type="ECO:0000313" key="3">
    <source>
        <dbReference type="Proteomes" id="UP000039865"/>
    </source>
</evidence>
<dbReference type="Proteomes" id="UP000039865">
    <property type="component" value="Unassembled WGS sequence"/>
</dbReference>
<evidence type="ECO:0000313" key="2">
    <source>
        <dbReference type="EMBL" id="CDW79911.1"/>
    </source>
</evidence>
<dbReference type="AlphaFoldDB" id="A0A078ADK9"/>
<feature type="compositionally biased region" description="Polar residues" evidence="1">
    <location>
        <begin position="109"/>
        <end position="124"/>
    </location>
</feature>
<keyword evidence="3" id="KW-1185">Reference proteome</keyword>
<sequence>MGSRLFDEFQKKNTAFKVGNIKTYKKDVNLNDEIVISIPLKNSTNGKPQELNEDFIKVIEYEYAVRYLEAMGIEANQKMIQNLLKNQPLSSCELSSGWNNSGEEFNLAQQLQQSPSDGQGLNTVRNKDKPSLLAQGSGSLSDEKFLKSMLEDKRPANHHGVDITKKLYDQIPHFKKKSKQYELAKVKADLAEQAAEAKRKDLNMSVDQWKYKFLYPFGNIAPINEVSNKTARRSSVFNESIESDFNSKAFNELVSQKYLFPIEKIHKPEWLKELQNPISVTPEDIIRDMYKFVKDFPIEVIPHMTEEELQARSKEREAKPKNFDQLINIQKPINLRQSTNMTKDTDSQQKSQLVNKQGSLHFDKSVLTCHHIQKTFEEIHNDRTARLIGLISHFVYWVTFGHINQLPLDNYHLKQLFISILQCVTQLEMKHDKKRIFANFVMPMVLLAIRIEIEVIFKNNYPSFMSEEENDNLAMRLINGAITEVLDPKIYYSRFSFLESGKEAIDIKSKMSKKTSPTRIDPSSSGLANPGNAPVALPNVKNKYYTRSTLVKNLIPFPSEGKVRALFGEQPNFTLPKIGGGGHRNSRTTETVFQEASQMLNQQNTSQSPQRHASIDRQYMTMSTSGGPNPVNISDQRIFLHQSDSKQRNHQSPHYQMSQSPMIQKNLQNIQKPQFLGNRMASNFEIQEDMQKESRLLDMINKVQMFQIAGDKINKQLIQRKLSPVFQLKISENQDKNSKKNIDRSTDNSRLDRKD</sequence>
<feature type="region of interest" description="Disordered" evidence="1">
    <location>
        <begin position="733"/>
        <end position="755"/>
    </location>
</feature>
<dbReference type="InParanoid" id="A0A078ADK9"/>
<feature type="compositionally biased region" description="Polar residues" evidence="1">
    <location>
        <begin position="514"/>
        <end position="527"/>
    </location>
</feature>